<dbReference type="EMBL" id="RQGN01000022">
    <property type="protein sequence ID" value="TGM07849.1"/>
    <property type="molecule type" value="Genomic_DNA"/>
</dbReference>
<dbReference type="Gene3D" id="3.10.20.30">
    <property type="match status" value="1"/>
</dbReference>
<dbReference type="SUPFAM" id="SSF54285">
    <property type="entry name" value="MoaD/ThiS"/>
    <property type="match status" value="1"/>
</dbReference>
<dbReference type="PANTHER" id="PTHR34472:SF1">
    <property type="entry name" value="SULFUR CARRIER PROTEIN THIS"/>
    <property type="match status" value="1"/>
</dbReference>
<dbReference type="InterPro" id="IPR016155">
    <property type="entry name" value="Mopterin_synth/thiamin_S_b"/>
</dbReference>
<gene>
    <name evidence="2" type="primary">thiS</name>
    <name evidence="1" type="ORF">CH367_08395</name>
    <name evidence="2" type="ORF">EHQ76_04300</name>
</gene>
<dbReference type="InterPro" id="IPR003749">
    <property type="entry name" value="ThiS/MoaD-like"/>
</dbReference>
<proteinExistence type="predicted"/>
<dbReference type="Proteomes" id="UP000298429">
    <property type="component" value="Unassembled WGS sequence"/>
</dbReference>
<dbReference type="InterPro" id="IPR012675">
    <property type="entry name" value="Beta-grasp_dom_sf"/>
</dbReference>
<dbReference type="Pfam" id="PF02597">
    <property type="entry name" value="ThiS"/>
    <property type="match status" value="1"/>
</dbReference>
<organism evidence="2 4">
    <name type="scientific">Leptospira barantonii</name>
    <dbReference type="NCBI Taxonomy" id="2023184"/>
    <lineage>
        <taxon>Bacteria</taxon>
        <taxon>Pseudomonadati</taxon>
        <taxon>Spirochaetota</taxon>
        <taxon>Spirochaetia</taxon>
        <taxon>Leptospirales</taxon>
        <taxon>Leptospiraceae</taxon>
        <taxon>Leptospira</taxon>
    </lineage>
</organism>
<evidence type="ECO:0000313" key="1">
    <source>
        <dbReference type="EMBL" id="PJZ58373.1"/>
    </source>
</evidence>
<dbReference type="NCBIfam" id="TIGR01683">
    <property type="entry name" value="thiS"/>
    <property type="match status" value="1"/>
</dbReference>
<dbReference type="AlphaFoldDB" id="A0A2M9Z3K3"/>
<dbReference type="CDD" id="cd00565">
    <property type="entry name" value="Ubl_ThiS"/>
    <property type="match status" value="1"/>
</dbReference>
<name>A0A2M9Z3K3_9LEPT</name>
<evidence type="ECO:0000313" key="2">
    <source>
        <dbReference type="EMBL" id="TGM07849.1"/>
    </source>
</evidence>
<comment type="caution">
    <text evidence="2">The sequence shown here is derived from an EMBL/GenBank/DDBJ whole genome shotgun (WGS) entry which is preliminary data.</text>
</comment>
<dbReference type="PANTHER" id="PTHR34472">
    <property type="entry name" value="SULFUR CARRIER PROTEIN THIS"/>
    <property type="match status" value="1"/>
</dbReference>
<reference evidence="2 4" key="2">
    <citation type="journal article" date="2019" name="PLoS Negl. Trop. Dis.">
        <title>Revisiting the worldwide diversity of Leptospira species in the environment.</title>
        <authorList>
            <person name="Vincent A.T."/>
            <person name="Schiettekatte O."/>
            <person name="Bourhy P."/>
            <person name="Veyrier F.J."/>
            <person name="Picardeau M."/>
        </authorList>
    </citation>
    <scope>NUCLEOTIDE SEQUENCE [LARGE SCALE GENOMIC DNA]</scope>
    <source>
        <strain evidence="2 4">201702444</strain>
    </source>
</reference>
<dbReference type="OrthoDB" id="9810692at2"/>
<reference evidence="1 3" key="1">
    <citation type="submission" date="2017-07" db="EMBL/GenBank/DDBJ databases">
        <title>Leptospira spp. isolated from tropical soils.</title>
        <authorList>
            <person name="Thibeaux R."/>
            <person name="Iraola G."/>
            <person name="Ferres I."/>
            <person name="Bierque E."/>
            <person name="Girault D."/>
            <person name="Soupe-Gilbert M.-E."/>
            <person name="Picardeau M."/>
            <person name="Goarant C."/>
        </authorList>
    </citation>
    <scope>NUCLEOTIDE SEQUENCE [LARGE SCALE GENOMIC DNA]</scope>
    <source>
        <strain evidence="1 3">FH4-C-A1</strain>
    </source>
</reference>
<protein>
    <submittedName>
        <fullName evidence="2">Sulfur carrier protein ThiS</fullName>
    </submittedName>
    <submittedName>
        <fullName evidence="1">Thiamine biosynthesis protein ThiS</fullName>
    </submittedName>
</protein>
<dbReference type="Proteomes" id="UP000231879">
    <property type="component" value="Unassembled WGS sequence"/>
</dbReference>
<sequence>MKVNGKPLRLSELESTEIHSLLEYLKLRPEMVAIQRNGNILKREIWSQIELKEEDQVEILRFVGGG</sequence>
<dbReference type="RefSeq" id="WP_100762003.1">
    <property type="nucleotide sequence ID" value="NZ_NPDS01000002.1"/>
</dbReference>
<dbReference type="InterPro" id="IPR010035">
    <property type="entry name" value="Thi_S"/>
</dbReference>
<keyword evidence="3" id="KW-1185">Reference proteome</keyword>
<evidence type="ECO:0000313" key="3">
    <source>
        <dbReference type="Proteomes" id="UP000231879"/>
    </source>
</evidence>
<evidence type="ECO:0000313" key="4">
    <source>
        <dbReference type="Proteomes" id="UP000298429"/>
    </source>
</evidence>
<accession>A0A2M9Z3K3</accession>
<dbReference type="EMBL" id="NPDS01000002">
    <property type="protein sequence ID" value="PJZ58373.1"/>
    <property type="molecule type" value="Genomic_DNA"/>
</dbReference>